<feature type="compositionally biased region" description="Low complexity" evidence="1">
    <location>
        <begin position="54"/>
        <end position="75"/>
    </location>
</feature>
<evidence type="ECO:0000313" key="2">
    <source>
        <dbReference type="EMBL" id="KAG8060936.1"/>
    </source>
</evidence>
<dbReference type="Proteomes" id="UP000729402">
    <property type="component" value="Unassembled WGS sequence"/>
</dbReference>
<sequence>MKTFTKDTGYIHLVKEPSSQLQVQENMLYYFLLTFLETGRISLSRAGAAPYPLGAAPPDRHLPPAQRRSSRSAPPISSPPYCGKTSLLFQFAINRAAESGRSVVFICRKGRLENSPPFLAQGVDPSHNVFHRIQIKYELSLPFAGWLGQQMLYCALFVILDPTPNLKMLGLLQE</sequence>
<dbReference type="PANTHER" id="PTHR28653:SF1">
    <property type="entry name" value="ATPASE SWSAP1"/>
    <property type="match status" value="1"/>
</dbReference>
<reference evidence="2" key="1">
    <citation type="journal article" date="2021" name="bioRxiv">
        <title>Whole Genome Assembly and Annotation of Northern Wild Rice, Zizania palustris L., Supports a Whole Genome Duplication in the Zizania Genus.</title>
        <authorList>
            <person name="Haas M."/>
            <person name="Kono T."/>
            <person name="Macchietto M."/>
            <person name="Millas R."/>
            <person name="McGilp L."/>
            <person name="Shao M."/>
            <person name="Duquette J."/>
            <person name="Hirsch C.N."/>
            <person name="Kimball J."/>
        </authorList>
    </citation>
    <scope>NUCLEOTIDE SEQUENCE</scope>
    <source>
        <tissue evidence="2">Fresh leaf tissue</tissue>
    </source>
</reference>
<protein>
    <submittedName>
        <fullName evidence="2">Uncharacterized protein</fullName>
    </submittedName>
</protein>
<comment type="caution">
    <text evidence="2">The sequence shown here is derived from an EMBL/GenBank/DDBJ whole genome shotgun (WGS) entry which is preliminary data.</text>
</comment>
<dbReference type="AlphaFoldDB" id="A0A8J5SR39"/>
<dbReference type="GO" id="GO:0003697">
    <property type="term" value="F:single-stranded DNA binding"/>
    <property type="evidence" value="ECO:0007669"/>
    <property type="project" value="TreeGrafter"/>
</dbReference>
<evidence type="ECO:0000256" key="1">
    <source>
        <dbReference type="SAM" id="MobiDB-lite"/>
    </source>
</evidence>
<dbReference type="GO" id="GO:0000724">
    <property type="term" value="P:double-strand break repair via homologous recombination"/>
    <property type="evidence" value="ECO:0007669"/>
    <property type="project" value="TreeGrafter"/>
</dbReference>
<gene>
    <name evidence="2" type="ORF">GUJ93_ZPchr0002g24972</name>
</gene>
<feature type="region of interest" description="Disordered" evidence="1">
    <location>
        <begin position="54"/>
        <end position="79"/>
    </location>
</feature>
<dbReference type="EMBL" id="JAAALK010000287">
    <property type="protein sequence ID" value="KAG8060937.1"/>
    <property type="molecule type" value="Genomic_DNA"/>
</dbReference>
<accession>A0A8J5SR39</accession>
<keyword evidence="3" id="KW-1185">Reference proteome</keyword>
<name>A0A8J5SR39_ZIZPA</name>
<dbReference type="OrthoDB" id="67296at2759"/>
<dbReference type="GO" id="GO:0097196">
    <property type="term" value="C:Shu complex"/>
    <property type="evidence" value="ECO:0007669"/>
    <property type="project" value="TreeGrafter"/>
</dbReference>
<reference evidence="2" key="2">
    <citation type="submission" date="2021-02" db="EMBL/GenBank/DDBJ databases">
        <authorList>
            <person name="Kimball J.A."/>
            <person name="Haas M.W."/>
            <person name="Macchietto M."/>
            <person name="Kono T."/>
            <person name="Duquette J."/>
            <person name="Shao M."/>
        </authorList>
    </citation>
    <scope>NUCLEOTIDE SEQUENCE</scope>
    <source>
        <tissue evidence="2">Fresh leaf tissue</tissue>
    </source>
</reference>
<evidence type="ECO:0000313" key="3">
    <source>
        <dbReference type="Proteomes" id="UP000729402"/>
    </source>
</evidence>
<proteinExistence type="predicted"/>
<organism evidence="2 3">
    <name type="scientific">Zizania palustris</name>
    <name type="common">Northern wild rice</name>
    <dbReference type="NCBI Taxonomy" id="103762"/>
    <lineage>
        <taxon>Eukaryota</taxon>
        <taxon>Viridiplantae</taxon>
        <taxon>Streptophyta</taxon>
        <taxon>Embryophyta</taxon>
        <taxon>Tracheophyta</taxon>
        <taxon>Spermatophyta</taxon>
        <taxon>Magnoliopsida</taxon>
        <taxon>Liliopsida</taxon>
        <taxon>Poales</taxon>
        <taxon>Poaceae</taxon>
        <taxon>BOP clade</taxon>
        <taxon>Oryzoideae</taxon>
        <taxon>Oryzeae</taxon>
        <taxon>Zizaniinae</taxon>
        <taxon>Zizania</taxon>
    </lineage>
</organism>
<dbReference type="EMBL" id="JAAALK010000287">
    <property type="protein sequence ID" value="KAG8060936.1"/>
    <property type="molecule type" value="Genomic_DNA"/>
</dbReference>
<dbReference type="PANTHER" id="PTHR28653">
    <property type="match status" value="1"/>
</dbReference>